<evidence type="ECO:0000313" key="12">
    <source>
        <dbReference type="EMBL" id="KAJ9613126.1"/>
    </source>
</evidence>
<dbReference type="InterPro" id="IPR001461">
    <property type="entry name" value="Aspartic_peptidase_A1"/>
</dbReference>
<organism evidence="12 13">
    <name type="scientific">Cladophialophora chaetospira</name>
    <dbReference type="NCBI Taxonomy" id="386627"/>
    <lineage>
        <taxon>Eukaryota</taxon>
        <taxon>Fungi</taxon>
        <taxon>Dikarya</taxon>
        <taxon>Ascomycota</taxon>
        <taxon>Pezizomycotina</taxon>
        <taxon>Eurotiomycetes</taxon>
        <taxon>Chaetothyriomycetidae</taxon>
        <taxon>Chaetothyriales</taxon>
        <taxon>Herpotrichiellaceae</taxon>
        <taxon>Cladophialophora</taxon>
    </lineage>
</organism>
<feature type="domain" description="Peptidase A1" evidence="11">
    <location>
        <begin position="57"/>
        <end position="395"/>
    </location>
</feature>
<dbReference type="PRINTS" id="PR00792">
    <property type="entry name" value="PEPSIN"/>
</dbReference>
<comment type="caution">
    <text evidence="12">The sequence shown here is derived from an EMBL/GenBank/DDBJ whole genome shotgun (WGS) entry which is preliminary data.</text>
</comment>
<feature type="signal peptide" evidence="10">
    <location>
        <begin position="1"/>
        <end position="16"/>
    </location>
</feature>
<protein>
    <recommendedName>
        <fullName evidence="11">Peptidase A1 domain-containing protein</fullName>
    </recommendedName>
</protein>
<dbReference type="PANTHER" id="PTHR47966:SF65">
    <property type="entry name" value="ASPARTIC-TYPE ENDOPEPTIDASE"/>
    <property type="match status" value="1"/>
</dbReference>
<gene>
    <name evidence="12" type="ORF">H2200_003067</name>
</gene>
<dbReference type="InterPro" id="IPR021109">
    <property type="entry name" value="Peptidase_aspartic_dom_sf"/>
</dbReference>
<dbReference type="CDD" id="cd05474">
    <property type="entry name" value="SAP_like"/>
    <property type="match status" value="1"/>
</dbReference>
<name>A0AA38XHC8_9EURO</name>
<evidence type="ECO:0000256" key="9">
    <source>
        <dbReference type="RuleBase" id="RU000454"/>
    </source>
</evidence>
<evidence type="ECO:0000256" key="4">
    <source>
        <dbReference type="ARBA" id="ARBA00022729"/>
    </source>
</evidence>
<dbReference type="AlphaFoldDB" id="A0AA38XHC8"/>
<evidence type="ECO:0000256" key="6">
    <source>
        <dbReference type="ARBA" id="ARBA00022801"/>
    </source>
</evidence>
<evidence type="ECO:0000256" key="8">
    <source>
        <dbReference type="PIRSR" id="PIRSR601461-2"/>
    </source>
</evidence>
<dbReference type="PROSITE" id="PS00141">
    <property type="entry name" value="ASP_PROTEASE"/>
    <property type="match status" value="1"/>
</dbReference>
<dbReference type="GO" id="GO:0006508">
    <property type="term" value="P:proteolysis"/>
    <property type="evidence" value="ECO:0007669"/>
    <property type="project" value="UniProtKB-KW"/>
</dbReference>
<dbReference type="InterPro" id="IPR033876">
    <property type="entry name" value="SAP-like"/>
</dbReference>
<comment type="subcellular location">
    <subcellularLocation>
        <location evidence="1">Cell membrane</location>
        <topology evidence="1">Lipid-anchor</topology>
        <topology evidence="1">GPI-anchor</topology>
    </subcellularLocation>
</comment>
<keyword evidence="4 10" id="KW-0732">Signal</keyword>
<dbReference type="Pfam" id="PF00026">
    <property type="entry name" value="Asp"/>
    <property type="match status" value="1"/>
</dbReference>
<evidence type="ECO:0000313" key="13">
    <source>
        <dbReference type="Proteomes" id="UP001172673"/>
    </source>
</evidence>
<feature type="disulfide bond" evidence="8">
    <location>
        <begin position="311"/>
        <end position="357"/>
    </location>
</feature>
<keyword evidence="5 9" id="KW-0064">Aspartyl protease</keyword>
<dbReference type="SUPFAM" id="SSF50630">
    <property type="entry name" value="Acid proteases"/>
    <property type="match status" value="1"/>
</dbReference>
<dbReference type="InterPro" id="IPR001969">
    <property type="entry name" value="Aspartic_peptidase_AS"/>
</dbReference>
<keyword evidence="3 9" id="KW-0645">Protease</keyword>
<evidence type="ECO:0000256" key="7">
    <source>
        <dbReference type="PIRSR" id="PIRSR601461-1"/>
    </source>
</evidence>
<dbReference type="Proteomes" id="UP001172673">
    <property type="component" value="Unassembled WGS sequence"/>
</dbReference>
<dbReference type="InterPro" id="IPR033121">
    <property type="entry name" value="PEPTIDASE_A1"/>
</dbReference>
<feature type="chain" id="PRO_5041355513" description="Peptidase A1 domain-containing protein" evidence="10">
    <location>
        <begin position="17"/>
        <end position="500"/>
    </location>
</feature>
<dbReference type="EMBL" id="JAPDRK010000004">
    <property type="protein sequence ID" value="KAJ9613126.1"/>
    <property type="molecule type" value="Genomic_DNA"/>
</dbReference>
<dbReference type="Gene3D" id="2.40.70.10">
    <property type="entry name" value="Acid Proteases"/>
    <property type="match status" value="2"/>
</dbReference>
<evidence type="ECO:0000259" key="11">
    <source>
        <dbReference type="PROSITE" id="PS51767"/>
    </source>
</evidence>
<dbReference type="GO" id="GO:0005886">
    <property type="term" value="C:plasma membrane"/>
    <property type="evidence" value="ECO:0007669"/>
    <property type="project" value="UniProtKB-SubCell"/>
</dbReference>
<evidence type="ECO:0000256" key="10">
    <source>
        <dbReference type="SAM" id="SignalP"/>
    </source>
</evidence>
<feature type="active site" evidence="7">
    <location>
        <position position="276"/>
    </location>
</feature>
<dbReference type="GO" id="GO:0004190">
    <property type="term" value="F:aspartic-type endopeptidase activity"/>
    <property type="evidence" value="ECO:0007669"/>
    <property type="project" value="UniProtKB-KW"/>
</dbReference>
<comment type="similarity">
    <text evidence="2 9">Belongs to the peptidase A1 family.</text>
</comment>
<dbReference type="PROSITE" id="PS51767">
    <property type="entry name" value="PEPTIDASE_A1"/>
    <property type="match status" value="1"/>
</dbReference>
<evidence type="ECO:0000256" key="1">
    <source>
        <dbReference type="ARBA" id="ARBA00004609"/>
    </source>
</evidence>
<reference evidence="12" key="1">
    <citation type="submission" date="2022-10" db="EMBL/GenBank/DDBJ databases">
        <title>Culturing micro-colonial fungi from biological soil crusts in the Mojave desert and describing Neophaeococcomyces mojavensis, and introducing the new genera and species Taxawa tesnikishii.</title>
        <authorList>
            <person name="Kurbessoian T."/>
            <person name="Stajich J.E."/>
        </authorList>
    </citation>
    <scope>NUCLEOTIDE SEQUENCE</scope>
    <source>
        <strain evidence="12">TK_41</strain>
    </source>
</reference>
<evidence type="ECO:0000256" key="3">
    <source>
        <dbReference type="ARBA" id="ARBA00022670"/>
    </source>
</evidence>
<feature type="active site" evidence="7">
    <location>
        <position position="75"/>
    </location>
</feature>
<evidence type="ECO:0000256" key="5">
    <source>
        <dbReference type="ARBA" id="ARBA00022750"/>
    </source>
</evidence>
<keyword evidence="6 9" id="KW-0378">Hydrolase</keyword>
<sequence>MKQLLLLASVLAVASAKTVKLNFWKIKAPATSHRATLVRRDDDFADPLTGDAQKIQYFINVTIGTPPQDFALQLDTGSSDTWVPAADSWGCEDDGCIDYGAFDKNVSSTYALLPGGDGTFYISYADLSYASGDYFTDVLSFSKDDSITNTTMALANDTDQVQGLMGVGFRANEASLQNDEPFDFPTVPEVLKAQGHIDRVAYSLYLDSFDDNAGAILFGGIDSSRYTGELLALPLSQDAYGNYSEFRVALTQISIHDGKSTRALSQPDLSVPALLDSGTTYSYLPQDIVESLSEGLGATLSEDNGYYYVPCSYRKANVSLIYTFGGLDGVNISVPLSELISEQLGDESAYRDGTPGCTLMVEADPGDGSGTILGDSFLRSAYAVYDLENLVVALAQAKVDDKPAISSGDAVKPIPSGTALPGVTRTATVTAAPIDTDAAYSVYLGVEATPTFSLPGITAPASITGTVQAQQQGNGAGGMAVSNVMAALVGLGGVVFQLCN</sequence>
<accession>A0AA38XHC8</accession>
<keyword evidence="8" id="KW-1015">Disulfide bond</keyword>
<keyword evidence="13" id="KW-1185">Reference proteome</keyword>
<evidence type="ECO:0000256" key="2">
    <source>
        <dbReference type="ARBA" id="ARBA00007447"/>
    </source>
</evidence>
<proteinExistence type="inferred from homology"/>
<dbReference type="PANTHER" id="PTHR47966">
    <property type="entry name" value="BETA-SITE APP-CLEAVING ENZYME, ISOFORM A-RELATED"/>
    <property type="match status" value="1"/>
</dbReference>